<evidence type="ECO:0000313" key="2">
    <source>
        <dbReference type="EMBL" id="MCD7461755.1"/>
    </source>
</evidence>
<feature type="non-terminal residue" evidence="2">
    <location>
        <position position="1"/>
    </location>
</feature>
<sequence>GHKPSQRKQQRPLLYFPRFEKGGEGTESDGEDPPADDADERDSVAEENESIAEEQEIKRRTPTLLPPQMEGPKEG</sequence>
<protein>
    <submittedName>
        <fullName evidence="2">Uncharacterized protein</fullName>
    </submittedName>
</protein>
<accession>A0ABS8SSJ7</accession>
<proteinExistence type="predicted"/>
<evidence type="ECO:0000256" key="1">
    <source>
        <dbReference type="SAM" id="MobiDB-lite"/>
    </source>
</evidence>
<name>A0ABS8SSJ7_DATST</name>
<reference evidence="2 3" key="1">
    <citation type="journal article" date="2021" name="BMC Genomics">
        <title>Datura genome reveals duplications of psychoactive alkaloid biosynthetic genes and high mutation rate following tissue culture.</title>
        <authorList>
            <person name="Rajewski A."/>
            <person name="Carter-House D."/>
            <person name="Stajich J."/>
            <person name="Litt A."/>
        </authorList>
    </citation>
    <scope>NUCLEOTIDE SEQUENCE [LARGE SCALE GENOMIC DNA]</scope>
    <source>
        <strain evidence="2">AR-01</strain>
    </source>
</reference>
<gene>
    <name evidence="2" type="ORF">HAX54_047030</name>
</gene>
<feature type="non-terminal residue" evidence="2">
    <location>
        <position position="75"/>
    </location>
</feature>
<organism evidence="2 3">
    <name type="scientific">Datura stramonium</name>
    <name type="common">Jimsonweed</name>
    <name type="synonym">Common thornapple</name>
    <dbReference type="NCBI Taxonomy" id="4076"/>
    <lineage>
        <taxon>Eukaryota</taxon>
        <taxon>Viridiplantae</taxon>
        <taxon>Streptophyta</taxon>
        <taxon>Embryophyta</taxon>
        <taxon>Tracheophyta</taxon>
        <taxon>Spermatophyta</taxon>
        <taxon>Magnoliopsida</taxon>
        <taxon>eudicotyledons</taxon>
        <taxon>Gunneridae</taxon>
        <taxon>Pentapetalae</taxon>
        <taxon>asterids</taxon>
        <taxon>lamiids</taxon>
        <taxon>Solanales</taxon>
        <taxon>Solanaceae</taxon>
        <taxon>Solanoideae</taxon>
        <taxon>Datureae</taxon>
        <taxon>Datura</taxon>
    </lineage>
</organism>
<evidence type="ECO:0000313" key="3">
    <source>
        <dbReference type="Proteomes" id="UP000823775"/>
    </source>
</evidence>
<feature type="region of interest" description="Disordered" evidence="1">
    <location>
        <begin position="1"/>
        <end position="75"/>
    </location>
</feature>
<dbReference type="Proteomes" id="UP000823775">
    <property type="component" value="Unassembled WGS sequence"/>
</dbReference>
<dbReference type="EMBL" id="JACEIK010000751">
    <property type="protein sequence ID" value="MCD7461755.1"/>
    <property type="molecule type" value="Genomic_DNA"/>
</dbReference>
<feature type="compositionally biased region" description="Basic residues" evidence="1">
    <location>
        <begin position="1"/>
        <end position="10"/>
    </location>
</feature>
<feature type="compositionally biased region" description="Acidic residues" evidence="1">
    <location>
        <begin position="26"/>
        <end position="54"/>
    </location>
</feature>
<comment type="caution">
    <text evidence="2">The sequence shown here is derived from an EMBL/GenBank/DDBJ whole genome shotgun (WGS) entry which is preliminary data.</text>
</comment>
<keyword evidence="3" id="KW-1185">Reference proteome</keyword>